<accession>A0A6P8Z7J1</accession>
<evidence type="ECO:0000259" key="2">
    <source>
        <dbReference type="Pfam" id="PF10551"/>
    </source>
</evidence>
<gene>
    <name evidence="4" type="primary">LOC117648159</name>
</gene>
<feature type="domain" description="MULE transposase" evidence="2">
    <location>
        <begin position="220"/>
        <end position="311"/>
    </location>
</feature>
<evidence type="ECO:0000256" key="1">
    <source>
        <dbReference type="SAM" id="SignalP"/>
    </source>
</evidence>
<name>A0A6P8Z7J1_THRPL</name>
<dbReference type="Gene3D" id="2.20.25.240">
    <property type="match status" value="1"/>
</dbReference>
<keyword evidence="3" id="KW-1185">Reference proteome</keyword>
<reference evidence="4" key="1">
    <citation type="submission" date="2025-08" db="UniProtKB">
        <authorList>
            <consortium name="RefSeq"/>
        </authorList>
    </citation>
    <scope>IDENTIFICATION</scope>
    <source>
        <tissue evidence="4">Total insect</tissue>
    </source>
</reference>
<dbReference type="InterPro" id="IPR018289">
    <property type="entry name" value="MULE_transposase_dom"/>
</dbReference>
<evidence type="ECO:0000313" key="4">
    <source>
        <dbReference type="RefSeq" id="XP_034246305.1"/>
    </source>
</evidence>
<dbReference type="KEGG" id="tpal:117648159"/>
<organism evidence="4">
    <name type="scientific">Thrips palmi</name>
    <name type="common">Melon thrips</name>
    <dbReference type="NCBI Taxonomy" id="161013"/>
    <lineage>
        <taxon>Eukaryota</taxon>
        <taxon>Metazoa</taxon>
        <taxon>Ecdysozoa</taxon>
        <taxon>Arthropoda</taxon>
        <taxon>Hexapoda</taxon>
        <taxon>Insecta</taxon>
        <taxon>Pterygota</taxon>
        <taxon>Neoptera</taxon>
        <taxon>Paraneoptera</taxon>
        <taxon>Thysanoptera</taxon>
        <taxon>Terebrantia</taxon>
        <taxon>Thripoidea</taxon>
        <taxon>Thripidae</taxon>
        <taxon>Thrips</taxon>
    </lineage>
</organism>
<dbReference type="Pfam" id="PF10551">
    <property type="entry name" value="MULE"/>
    <property type="match status" value="1"/>
</dbReference>
<dbReference type="InParanoid" id="A0A6P8Z7J1"/>
<dbReference type="RefSeq" id="XP_034246305.1">
    <property type="nucleotide sequence ID" value="XM_034390414.1"/>
</dbReference>
<dbReference type="AlphaFoldDB" id="A0A6P8Z7J1"/>
<feature type="chain" id="PRO_5028358157" evidence="1">
    <location>
        <begin position="27"/>
        <end position="518"/>
    </location>
</feature>
<dbReference type="OrthoDB" id="90756at2759"/>
<keyword evidence="1" id="KW-0732">Signal</keyword>
<protein>
    <submittedName>
        <fullName evidence="4">Uncharacterized protein LOC117648159</fullName>
    </submittedName>
</protein>
<dbReference type="Proteomes" id="UP000515158">
    <property type="component" value="Unplaced"/>
</dbReference>
<dbReference type="GeneID" id="117648159"/>
<feature type="signal peptide" evidence="1">
    <location>
        <begin position="1"/>
        <end position="26"/>
    </location>
</feature>
<proteinExistence type="predicted"/>
<sequence length="518" mass="60784">MMGPHNSFRSLLLLILLSLLADGLRAVRLICENGFKVGSHYYHLGDGRYAYHASDDTRNAVYFKCVLYERGCRGRAIYKYGGSFRETQHHNHAPDPDFVGMRHFRENLLDEIHDARYVNYEQLLDQFRSDQRYSRKVRCKMTLKRLRGSMYKTRMNKYPQIPHTMRELTQILLSNDKISKTIDDSENLYAGSTTATDGSHHIAFFSPRMLRFMENLKIIQGDGTFKSRPALPSSRQVFVLVTTWNNCVIPLGWFLMESRTKSAYMAVFNLLKHLCPNLNPDVILSDWEKAQQEAWQESFPQAEIQGCLWHLGRSFVKKAKKLGIFRYRKDLPNIVHYIRKAVAISLLPRRYFLVGLRCLRNAALQEDIRMAYLLDPFFDYVEQKWIRTPSRRRWMCLYKSEIRTNNSCETHNRMLRNKTGAYRPNVFLFIQALATLENNAILDSELHISGENPRRTRRWKSIITDRILSNLTYHLEREIFHDMNETVMQFLTKASDLFKSAFDEHVAREVGRGPPNDD</sequence>
<evidence type="ECO:0000313" key="3">
    <source>
        <dbReference type="Proteomes" id="UP000515158"/>
    </source>
</evidence>